<dbReference type="NCBIfam" id="TIGR02765">
    <property type="entry name" value="crypto_DASH"/>
    <property type="match status" value="1"/>
</dbReference>
<dbReference type="Pfam" id="PF00875">
    <property type="entry name" value="DNA_photolyase"/>
    <property type="match status" value="1"/>
</dbReference>
<feature type="site" description="Electron transfer via tryptophanyl radical" evidence="6">
    <location>
        <position position="441"/>
    </location>
</feature>
<comment type="caution">
    <text evidence="9">The sequence shown here is derived from an EMBL/GenBank/DDBJ whole genome shotgun (WGS) entry which is preliminary data.</text>
</comment>
<dbReference type="GO" id="GO:0071949">
    <property type="term" value="F:FAD binding"/>
    <property type="evidence" value="ECO:0007669"/>
    <property type="project" value="TreeGrafter"/>
</dbReference>
<gene>
    <name evidence="9" type="ORF">THAOC_22277</name>
</gene>
<dbReference type="Gene3D" id="1.25.40.80">
    <property type="match status" value="1"/>
</dbReference>
<comment type="function">
    <text evidence="7">May have a photoreceptor function.</text>
</comment>
<dbReference type="GO" id="GO:0003677">
    <property type="term" value="F:DNA binding"/>
    <property type="evidence" value="ECO:0007669"/>
    <property type="project" value="TreeGrafter"/>
</dbReference>
<dbReference type="InterPro" id="IPR018394">
    <property type="entry name" value="DNA_photolyase_1_CS_C"/>
</dbReference>
<evidence type="ECO:0000256" key="1">
    <source>
        <dbReference type="ARBA" id="ARBA00005862"/>
    </source>
</evidence>
<dbReference type="Pfam" id="PF03441">
    <property type="entry name" value="FAD_binding_7"/>
    <property type="match status" value="1"/>
</dbReference>
<dbReference type="InterPro" id="IPR005101">
    <property type="entry name" value="Cryptochr/Photolyase_FAD-bd"/>
</dbReference>
<feature type="site" description="Electron transfer via tryptophanyl radical" evidence="6">
    <location>
        <position position="365"/>
    </location>
</feature>
<accession>K0SGF3</accession>
<evidence type="ECO:0000256" key="5">
    <source>
        <dbReference type="PIRSR" id="PIRSR602081-1"/>
    </source>
</evidence>
<dbReference type="PANTHER" id="PTHR11455:SF22">
    <property type="entry name" value="CRYPTOCHROME DASH"/>
    <property type="match status" value="1"/>
</dbReference>
<dbReference type="SUPFAM" id="SSF48173">
    <property type="entry name" value="Cryptochrome/photolyase FAD-binding domain"/>
    <property type="match status" value="1"/>
</dbReference>
<comment type="cofactor">
    <cofactor evidence="5 7">
        <name>FAD</name>
        <dbReference type="ChEBI" id="CHEBI:57692"/>
    </cofactor>
    <text evidence="5 7">Binds 1 FAD per subunit.</text>
</comment>
<keyword evidence="3 5" id="KW-0274">FAD</keyword>
<dbReference type="InterPro" id="IPR014729">
    <property type="entry name" value="Rossmann-like_a/b/a_fold"/>
</dbReference>
<evidence type="ECO:0000313" key="10">
    <source>
        <dbReference type="Proteomes" id="UP000266841"/>
    </source>
</evidence>
<dbReference type="InterPro" id="IPR006050">
    <property type="entry name" value="DNA_photolyase_N"/>
</dbReference>
<keyword evidence="4 7" id="KW-0157">Chromophore</keyword>
<dbReference type="InterPro" id="IPR002081">
    <property type="entry name" value="Cryptochrome/DNA_photolyase_1"/>
</dbReference>
<feature type="binding site" evidence="5">
    <location>
        <begin position="431"/>
        <end position="433"/>
    </location>
    <ligand>
        <name>FAD</name>
        <dbReference type="ChEBI" id="CHEBI:57692"/>
    </ligand>
</feature>
<dbReference type="Proteomes" id="UP000266841">
    <property type="component" value="Unassembled WGS sequence"/>
</dbReference>
<evidence type="ECO:0000256" key="3">
    <source>
        <dbReference type="ARBA" id="ARBA00022827"/>
    </source>
</evidence>
<dbReference type="PROSITE" id="PS00394">
    <property type="entry name" value="DNA_PHOTOLYASES_1_1"/>
    <property type="match status" value="1"/>
</dbReference>
<dbReference type="InterPro" id="IPR014133">
    <property type="entry name" value="Cry_DASH"/>
</dbReference>
<evidence type="ECO:0000256" key="2">
    <source>
        <dbReference type="ARBA" id="ARBA00022630"/>
    </source>
</evidence>
<evidence type="ECO:0000256" key="4">
    <source>
        <dbReference type="ARBA" id="ARBA00022991"/>
    </source>
</evidence>
<dbReference type="GO" id="GO:0000719">
    <property type="term" value="P:photoreactive repair"/>
    <property type="evidence" value="ECO:0007669"/>
    <property type="project" value="TreeGrafter"/>
</dbReference>
<dbReference type="AlphaFoldDB" id="K0SGF3"/>
<organism evidence="9 10">
    <name type="scientific">Thalassiosira oceanica</name>
    <name type="common">Marine diatom</name>
    <dbReference type="NCBI Taxonomy" id="159749"/>
    <lineage>
        <taxon>Eukaryota</taxon>
        <taxon>Sar</taxon>
        <taxon>Stramenopiles</taxon>
        <taxon>Ochrophyta</taxon>
        <taxon>Bacillariophyta</taxon>
        <taxon>Coscinodiscophyceae</taxon>
        <taxon>Thalassiosirophycidae</taxon>
        <taxon>Thalassiosirales</taxon>
        <taxon>Thalassiosiraceae</taxon>
        <taxon>Thalassiosira</taxon>
    </lineage>
</organism>
<dbReference type="SUPFAM" id="SSF52425">
    <property type="entry name" value="Cryptochrome/photolyase, N-terminal domain"/>
    <property type="match status" value="1"/>
</dbReference>
<dbReference type="OMA" id="REICHEE"/>
<dbReference type="Gene3D" id="3.40.50.620">
    <property type="entry name" value="HUPs"/>
    <property type="match status" value="1"/>
</dbReference>
<dbReference type="InterPro" id="IPR036134">
    <property type="entry name" value="Crypto/Photolyase_FAD-like_sf"/>
</dbReference>
<comment type="similarity">
    <text evidence="1 7">Belongs to the DNA photolyase class-1 family.</text>
</comment>
<dbReference type="PROSITE" id="PS51645">
    <property type="entry name" value="PHR_CRY_ALPHA_BETA"/>
    <property type="match status" value="1"/>
</dbReference>
<dbReference type="PRINTS" id="PR00147">
    <property type="entry name" value="DNAPHOTLYASE"/>
</dbReference>
<feature type="site" description="Electron transfer via tryptophanyl radical" evidence="6">
    <location>
        <position position="418"/>
    </location>
</feature>
<dbReference type="InterPro" id="IPR036155">
    <property type="entry name" value="Crypto/Photolyase_N_sf"/>
</dbReference>
<feature type="binding site" evidence="5">
    <location>
        <position position="276"/>
    </location>
    <ligand>
        <name>FAD</name>
        <dbReference type="ChEBI" id="CHEBI:57692"/>
    </ligand>
</feature>
<protein>
    <recommendedName>
        <fullName evidence="7">Cryptochrome DASH</fullName>
    </recommendedName>
</protein>
<evidence type="ECO:0000256" key="6">
    <source>
        <dbReference type="PIRSR" id="PIRSR602081-2"/>
    </source>
</evidence>
<evidence type="ECO:0000313" key="9">
    <source>
        <dbReference type="EMBL" id="EJK57652.1"/>
    </source>
</evidence>
<feature type="domain" description="Photolyase/cryptochrome alpha/beta" evidence="8">
    <location>
        <begin position="3"/>
        <end position="163"/>
    </location>
</feature>
<proteinExistence type="inferred from homology"/>
<keyword evidence="2 5" id="KW-0285">Flavoprotein</keyword>
<dbReference type="GO" id="GO:0003904">
    <property type="term" value="F:deoxyribodipyrimidine photo-lyase activity"/>
    <property type="evidence" value="ECO:0007669"/>
    <property type="project" value="TreeGrafter"/>
</dbReference>
<reference evidence="9 10" key="1">
    <citation type="journal article" date="2012" name="Genome Biol.">
        <title>Genome and low-iron response of an oceanic diatom adapted to chronic iron limitation.</title>
        <authorList>
            <person name="Lommer M."/>
            <person name="Specht M."/>
            <person name="Roy A.S."/>
            <person name="Kraemer L."/>
            <person name="Andreson R."/>
            <person name="Gutowska M.A."/>
            <person name="Wolf J."/>
            <person name="Bergner S.V."/>
            <person name="Schilhabel M.B."/>
            <person name="Klostermeier U.C."/>
            <person name="Beiko R.G."/>
            <person name="Rosenstiel P."/>
            <person name="Hippler M."/>
            <person name="Laroche J."/>
        </authorList>
    </citation>
    <scope>NUCLEOTIDE SEQUENCE [LARGE SCALE GENOMIC DNA]</scope>
    <source>
        <strain evidence="9 10">CCMP1005</strain>
    </source>
</reference>
<dbReference type="Gene3D" id="1.10.579.10">
    <property type="entry name" value="DNA Cyclobutane Dipyrimidine Photolyase, subunit A, domain 3"/>
    <property type="match status" value="1"/>
</dbReference>
<dbReference type="OrthoDB" id="435881at2759"/>
<feature type="binding site" evidence="5">
    <location>
        <begin position="289"/>
        <end position="293"/>
    </location>
    <ligand>
        <name>FAD</name>
        <dbReference type="ChEBI" id="CHEBI:57692"/>
    </ligand>
</feature>
<name>K0SGF3_THAOC</name>
<keyword evidence="10" id="KW-1185">Reference proteome</keyword>
<evidence type="ECO:0000259" key="8">
    <source>
        <dbReference type="PROSITE" id="PS51645"/>
    </source>
</evidence>
<comment type="cofactor">
    <cofactor evidence="7">
        <name>(6R)-5,10-methylene-5,6,7,8-tetrahydrofolate</name>
        <dbReference type="ChEBI" id="CHEBI:15636"/>
    </cofactor>
    <text evidence="7">Binds 1 5,10-methenyltetrahydrofolate (MTHF) per subunit.</text>
</comment>
<dbReference type="PANTHER" id="PTHR11455">
    <property type="entry name" value="CRYPTOCHROME"/>
    <property type="match status" value="1"/>
</dbReference>
<evidence type="ECO:0000256" key="7">
    <source>
        <dbReference type="RuleBase" id="RU367151"/>
    </source>
</evidence>
<dbReference type="eggNOG" id="KOG0133">
    <property type="taxonomic scope" value="Eukaryota"/>
</dbReference>
<dbReference type="EMBL" id="AGNL01027476">
    <property type="protein sequence ID" value="EJK57652.1"/>
    <property type="molecule type" value="Genomic_DNA"/>
</dbReference>
<sequence length="667" mass="75659">MRRLNIHWFRNDLRLHDNPVDLSRHDLSDGEESTLLPIYIFDTSRIYGSEIKSAVSGAIKCGASRAKFTIEAVEDLRLSLEKRLGVCLLVATGRPEDVLLELVKQNVQPRGEQAEQDTSVNLVCQREICHEELEVDKAVEASLEGFISDGSRFNFEKIWGSLLYEPCDLPFEGGINGIPTTFNKFRREVEAKCEVPMPLEAPSQTELQTASVTRGRSYSATSMPTLSGLGYTDQQVESTRTVHPNSSLPKGYRGGETFALHRARQWIWDRDMLRTYFDTRNGLIGEDYSTKFSPWLACGSLSPRYVALECRRYEEARVANKSTYWCVFELLVRDYFRYFAARHGRRIFYLHGTAGRLEGGAERKWNRNPELIAAWREGRTGHPLIDASMRELGNTGYLSNRGRQNVCSYLSIDMSVDWRVGAEFFESRLLDFDVCSNYVNWINGAGLTGGRLNRFNITKQSRDWDEKGEYLRLWVPEIRNIPNEFIHSPWEMSETAMEECGVIIGSDYPFPIITPTADCEFKRTSRKQRDTSKQDNHAIEGPKGLQAIRDAVCKDVPITDGQVSLFTLHYFYMRLMAILSQQVRQTRFGSTSMLFPGNRFQALSSSCLRMPRSRETLSATSLRTLDDANPNLEGCEAAVKSSSNAKGLVFGSAMAAIATMFQISFVL</sequence>